<dbReference type="HOGENOM" id="CLU_2638622_0_0_1"/>
<reference evidence="2 3" key="1">
    <citation type="journal article" date="2014" name="BMC Genomics">
        <title>Genome and secretome analysis of the hemibiotrophic fungal pathogen, Moniliophthora roreri, which causes frosty pod rot disease of cacao: mechanisms of the biotrophic and necrotrophic phases.</title>
        <authorList>
            <person name="Meinhardt L.W."/>
            <person name="Costa G.G.L."/>
            <person name="Thomazella D.P.T."/>
            <person name="Teixeira P.J.P.L."/>
            <person name="Carazzolle M.F."/>
            <person name="Schuster S.C."/>
            <person name="Carlson J.E."/>
            <person name="Guiltinan M.J."/>
            <person name="Mieczkowski P."/>
            <person name="Farmer A."/>
            <person name="Ramaraj T."/>
            <person name="Crozier J."/>
            <person name="Davis R.E."/>
            <person name="Shao J."/>
            <person name="Melnick R.L."/>
            <person name="Pereira G.A.G."/>
            <person name="Bailey B.A."/>
        </authorList>
    </citation>
    <scope>NUCLEOTIDE SEQUENCE [LARGE SCALE GENOMIC DNA]</scope>
    <source>
        <strain evidence="2 3">MCA 2997</strain>
    </source>
</reference>
<organism evidence="2 3">
    <name type="scientific">Moniliophthora roreri (strain MCA 2997)</name>
    <name type="common">Cocoa frosty pod rot fungus</name>
    <name type="synonym">Crinipellis roreri</name>
    <dbReference type="NCBI Taxonomy" id="1381753"/>
    <lineage>
        <taxon>Eukaryota</taxon>
        <taxon>Fungi</taxon>
        <taxon>Dikarya</taxon>
        <taxon>Basidiomycota</taxon>
        <taxon>Agaricomycotina</taxon>
        <taxon>Agaricomycetes</taxon>
        <taxon>Agaricomycetidae</taxon>
        <taxon>Agaricales</taxon>
        <taxon>Marasmiineae</taxon>
        <taxon>Marasmiaceae</taxon>
        <taxon>Moniliophthora</taxon>
    </lineage>
</organism>
<evidence type="ECO:0000256" key="1">
    <source>
        <dbReference type="SAM" id="SignalP"/>
    </source>
</evidence>
<feature type="signal peptide" evidence="1">
    <location>
        <begin position="1"/>
        <end position="20"/>
    </location>
</feature>
<keyword evidence="3" id="KW-1185">Reference proteome</keyword>
<protein>
    <submittedName>
        <fullName evidence="2">Uncharacterized protein</fullName>
    </submittedName>
</protein>
<name>V2Y7N9_MONRO</name>
<evidence type="ECO:0000313" key="3">
    <source>
        <dbReference type="Proteomes" id="UP000017559"/>
    </source>
</evidence>
<feature type="chain" id="PRO_5004712656" evidence="1">
    <location>
        <begin position="21"/>
        <end position="77"/>
    </location>
</feature>
<accession>V2Y7N9</accession>
<gene>
    <name evidence="2" type="ORF">Moror_1891</name>
</gene>
<evidence type="ECO:0000313" key="2">
    <source>
        <dbReference type="EMBL" id="ESK87669.1"/>
    </source>
</evidence>
<sequence>MVITHTFVLTAPGLLALATASPIPGAVNHVGQVPEGLQKAHRGNNAVDACSNGWTVTGGTVSTQTTAKLPANTPAVF</sequence>
<dbReference type="Proteomes" id="UP000017559">
    <property type="component" value="Unassembled WGS sequence"/>
</dbReference>
<dbReference type="KEGG" id="mrr:Moror_1891"/>
<keyword evidence="1" id="KW-0732">Signal</keyword>
<dbReference type="EMBL" id="AWSO01000756">
    <property type="protein sequence ID" value="ESK87669.1"/>
    <property type="molecule type" value="Genomic_DNA"/>
</dbReference>
<dbReference type="AlphaFoldDB" id="V2Y7N9"/>
<proteinExistence type="predicted"/>
<comment type="caution">
    <text evidence="2">The sequence shown here is derived from an EMBL/GenBank/DDBJ whole genome shotgun (WGS) entry which is preliminary data.</text>
</comment>